<protein>
    <submittedName>
        <fullName evidence="1">Uncharacterized protein</fullName>
    </submittedName>
</protein>
<organism evidence="1 2">
    <name type="scientific">Pseudoalteromonas rubra</name>
    <dbReference type="NCBI Taxonomy" id="43658"/>
    <lineage>
        <taxon>Bacteria</taxon>
        <taxon>Pseudomonadati</taxon>
        <taxon>Pseudomonadota</taxon>
        <taxon>Gammaproteobacteria</taxon>
        <taxon>Alteromonadales</taxon>
        <taxon>Pseudoalteromonadaceae</taxon>
        <taxon>Pseudoalteromonas</taxon>
    </lineage>
</organism>
<proteinExistence type="predicted"/>
<evidence type="ECO:0000313" key="2">
    <source>
        <dbReference type="Proteomes" id="UP000016480"/>
    </source>
</evidence>
<gene>
    <name evidence="1" type="ORF">PRUB_a4366</name>
</gene>
<dbReference type="EMBL" id="AHCD03000036">
    <property type="protein sequence ID" value="KAF7785643.1"/>
    <property type="molecule type" value="Genomic_DNA"/>
</dbReference>
<name>A0A8T0C4T4_9GAMM</name>
<evidence type="ECO:0000313" key="1">
    <source>
        <dbReference type="EMBL" id="KAF7785643.1"/>
    </source>
</evidence>
<dbReference type="Proteomes" id="UP000016480">
    <property type="component" value="Unassembled WGS sequence"/>
</dbReference>
<reference evidence="1 2" key="1">
    <citation type="journal article" date="2012" name="J. Bacteriol.">
        <title>Genome sequence of the cycloprodigiosin-producing bacterial strain Pseudoalteromonas rubra ATCC 29570(T).</title>
        <authorList>
            <person name="Xie B.B."/>
            <person name="Shu Y.L."/>
            <person name="Qin Q.L."/>
            <person name="Rong J.C."/>
            <person name="Zhang X.Y."/>
            <person name="Chen X.L."/>
            <person name="Zhou B.C."/>
            <person name="Zhang Y.Z."/>
        </authorList>
    </citation>
    <scope>NUCLEOTIDE SEQUENCE [LARGE SCALE GENOMIC DNA]</scope>
    <source>
        <strain evidence="1 2">DSM 6842</strain>
    </source>
</reference>
<accession>A0A8T0C4T4</accession>
<comment type="caution">
    <text evidence="1">The sequence shown here is derived from an EMBL/GenBank/DDBJ whole genome shotgun (WGS) entry which is preliminary data.</text>
</comment>
<dbReference type="AlphaFoldDB" id="A0A8T0C4T4"/>
<sequence length="46" mass="5163">MKRRKPNAQSGTFIAAMSTLLENLVILTDTGQLTAQITRNLKEIFK</sequence>